<accession>A0A7W0C7N3</accession>
<dbReference type="Gene3D" id="3.40.50.12780">
    <property type="entry name" value="N-terminal domain of ligase-like"/>
    <property type="match status" value="1"/>
</dbReference>
<dbReference type="Pfam" id="PF00501">
    <property type="entry name" value="AMP-binding"/>
    <property type="match status" value="1"/>
</dbReference>
<dbReference type="PANTHER" id="PTHR43767">
    <property type="entry name" value="LONG-CHAIN-FATTY-ACID--COA LIGASE"/>
    <property type="match status" value="1"/>
</dbReference>
<dbReference type="InterPro" id="IPR050237">
    <property type="entry name" value="ATP-dep_AMP-bd_enzyme"/>
</dbReference>
<evidence type="ECO:0000256" key="2">
    <source>
        <dbReference type="ARBA" id="ARBA00022598"/>
    </source>
</evidence>
<evidence type="ECO:0000313" key="6">
    <source>
        <dbReference type="Proteomes" id="UP000525298"/>
    </source>
</evidence>
<organism evidence="5 6">
    <name type="scientific">Desulfosalsimonas propionicica</name>
    <dbReference type="NCBI Taxonomy" id="332175"/>
    <lineage>
        <taxon>Bacteria</taxon>
        <taxon>Pseudomonadati</taxon>
        <taxon>Thermodesulfobacteriota</taxon>
        <taxon>Desulfobacteria</taxon>
        <taxon>Desulfobacterales</taxon>
        <taxon>Desulfosalsimonadaceae</taxon>
        <taxon>Desulfosalsimonas</taxon>
    </lineage>
</organism>
<comment type="caution">
    <text evidence="5">The sequence shown here is derived from an EMBL/GenBank/DDBJ whole genome shotgun (WGS) entry which is preliminary data.</text>
</comment>
<comment type="similarity">
    <text evidence="1">Belongs to the ATP-dependent AMP-binding enzyme family.</text>
</comment>
<feature type="domain" description="AMP-binding enzyme C-terminal" evidence="4">
    <location>
        <begin position="416"/>
        <end position="491"/>
    </location>
</feature>
<dbReference type="PROSITE" id="PS00455">
    <property type="entry name" value="AMP_BINDING"/>
    <property type="match status" value="1"/>
</dbReference>
<evidence type="ECO:0000313" key="5">
    <source>
        <dbReference type="EMBL" id="MBA2880570.1"/>
    </source>
</evidence>
<sequence>MQLNLGNLMQNRAFLSPDQEAGVGDGYRYSYEQINKRANQVAEVLAARGIRPGDRVAVLGKNDEWVTTCLFGAAKIGVVTVLLNWRLHARELAFILNDCTATALIYDQQFTDPVEQIRPDIACRVYICRNSSSADPDFEAELKKMSGSEPQKTGSGGDPALLMYTSGTTGKPKGVTLSHDNLFWASIGLSHTIDWRSKSRFLSVAPLFHIGGLAPILANVHRGCTTVYMPDFDPQKIWSVIADEKINFLMTVPLMLQYMIMMPGMAEADLSHLNQIICGGSPVAQNLIAAYREKGINVHQVYGATEYTGAITFWTHDMPWEKADSAGKPVFHGDVKILSPDNGGELGPDEVGEICLFGPQVFTGYWNNPAATKEVLVNGYYRSGDLGKKDADGFVCVVDRLKDMIISGGENIYPAEIEALLVTQPGVAEAAVVGRADEKWGEVPVAFIAPQKEARVSKADILELCRQNLAGFKQVKDVVFVEAIPKNSVGKVLKKDLQTMMP</sequence>
<name>A0A7W0C7N3_9BACT</name>
<evidence type="ECO:0000256" key="1">
    <source>
        <dbReference type="ARBA" id="ARBA00006432"/>
    </source>
</evidence>
<dbReference type="PANTHER" id="PTHR43767:SF1">
    <property type="entry name" value="NONRIBOSOMAL PEPTIDE SYNTHASE PES1 (EUROFUNG)-RELATED"/>
    <property type="match status" value="1"/>
</dbReference>
<dbReference type="InterPro" id="IPR045851">
    <property type="entry name" value="AMP-bd_C_sf"/>
</dbReference>
<proteinExistence type="inferred from homology"/>
<dbReference type="NCBIfam" id="NF004837">
    <property type="entry name" value="PRK06187.1"/>
    <property type="match status" value="1"/>
</dbReference>
<dbReference type="Pfam" id="PF13193">
    <property type="entry name" value="AMP-binding_C"/>
    <property type="match status" value="1"/>
</dbReference>
<keyword evidence="2 5" id="KW-0436">Ligase</keyword>
<dbReference type="InterPro" id="IPR000873">
    <property type="entry name" value="AMP-dep_synth/lig_dom"/>
</dbReference>
<dbReference type="AlphaFoldDB" id="A0A7W0C7N3"/>
<dbReference type="InterPro" id="IPR025110">
    <property type="entry name" value="AMP-bd_C"/>
</dbReference>
<dbReference type="RefSeq" id="WP_181550241.1">
    <property type="nucleotide sequence ID" value="NZ_JACDUS010000002.1"/>
</dbReference>
<evidence type="ECO:0000259" key="3">
    <source>
        <dbReference type="Pfam" id="PF00501"/>
    </source>
</evidence>
<dbReference type="InterPro" id="IPR020845">
    <property type="entry name" value="AMP-binding_CS"/>
</dbReference>
<dbReference type="GO" id="GO:0016878">
    <property type="term" value="F:acid-thiol ligase activity"/>
    <property type="evidence" value="ECO:0007669"/>
    <property type="project" value="UniProtKB-ARBA"/>
</dbReference>
<feature type="domain" description="AMP-dependent synthetase/ligase" evidence="3">
    <location>
        <begin position="13"/>
        <end position="366"/>
    </location>
</feature>
<dbReference type="Proteomes" id="UP000525298">
    <property type="component" value="Unassembled WGS sequence"/>
</dbReference>
<dbReference type="InterPro" id="IPR042099">
    <property type="entry name" value="ANL_N_sf"/>
</dbReference>
<dbReference type="Gene3D" id="3.30.300.30">
    <property type="match status" value="1"/>
</dbReference>
<dbReference type="EMBL" id="JACDUS010000002">
    <property type="protein sequence ID" value="MBA2880570.1"/>
    <property type="molecule type" value="Genomic_DNA"/>
</dbReference>
<protein>
    <submittedName>
        <fullName evidence="5">O-succinylbenzoate-CoA ligase</fullName>
    </submittedName>
</protein>
<keyword evidence="6" id="KW-1185">Reference proteome</keyword>
<gene>
    <name evidence="5" type="ORF">HNR65_000888</name>
</gene>
<dbReference type="FunFam" id="3.30.300.30:FF:000008">
    <property type="entry name" value="2,3-dihydroxybenzoate-AMP ligase"/>
    <property type="match status" value="1"/>
</dbReference>
<reference evidence="5 6" key="1">
    <citation type="submission" date="2020-07" db="EMBL/GenBank/DDBJ databases">
        <title>Genomic Encyclopedia of Type Strains, Phase IV (KMG-IV): sequencing the most valuable type-strain genomes for metagenomic binning, comparative biology and taxonomic classification.</title>
        <authorList>
            <person name="Goeker M."/>
        </authorList>
    </citation>
    <scope>NUCLEOTIDE SEQUENCE [LARGE SCALE GENOMIC DNA]</scope>
    <source>
        <strain evidence="5 6">DSM 17721</strain>
    </source>
</reference>
<dbReference type="SUPFAM" id="SSF56801">
    <property type="entry name" value="Acetyl-CoA synthetase-like"/>
    <property type="match status" value="1"/>
</dbReference>
<evidence type="ECO:0000259" key="4">
    <source>
        <dbReference type="Pfam" id="PF13193"/>
    </source>
</evidence>